<protein>
    <recommendedName>
        <fullName evidence="4">DUF1579 domain-containing protein</fullName>
    </recommendedName>
</protein>
<dbReference type="AlphaFoldDB" id="A0A328BL03"/>
<evidence type="ECO:0000313" key="2">
    <source>
        <dbReference type="EMBL" id="RAK65628.1"/>
    </source>
</evidence>
<proteinExistence type="predicted"/>
<comment type="caution">
    <text evidence="2">The sequence shown here is derived from an EMBL/GenBank/DDBJ whole genome shotgun (WGS) entry which is preliminary data.</text>
</comment>
<dbReference type="RefSeq" id="WP_111276224.1">
    <property type="nucleotide sequence ID" value="NZ_QFYS01000004.1"/>
</dbReference>
<evidence type="ECO:0008006" key="4">
    <source>
        <dbReference type="Google" id="ProtNLM"/>
    </source>
</evidence>
<feature type="signal peptide" evidence="1">
    <location>
        <begin position="1"/>
        <end position="23"/>
    </location>
</feature>
<dbReference type="EMBL" id="QFYS01000004">
    <property type="protein sequence ID" value="RAK65628.1"/>
    <property type="molecule type" value="Genomic_DNA"/>
</dbReference>
<evidence type="ECO:0000313" key="3">
    <source>
        <dbReference type="Proteomes" id="UP000249524"/>
    </source>
</evidence>
<reference evidence="2 3" key="1">
    <citation type="submission" date="2018-05" db="EMBL/GenBank/DDBJ databases">
        <authorList>
            <person name="Lanie J.A."/>
            <person name="Ng W.-L."/>
            <person name="Kazmierczak K.M."/>
            <person name="Andrzejewski T.M."/>
            <person name="Davidsen T.M."/>
            <person name="Wayne K.J."/>
            <person name="Tettelin H."/>
            <person name="Glass J.I."/>
            <person name="Rusch D."/>
            <person name="Podicherti R."/>
            <person name="Tsui H.-C.T."/>
            <person name="Winkler M.E."/>
        </authorList>
    </citation>
    <scope>NUCLEOTIDE SEQUENCE [LARGE SCALE GENOMIC DNA]</scope>
    <source>
        <strain evidence="2 3">BUT-10</strain>
    </source>
</reference>
<keyword evidence="3" id="KW-1185">Reference proteome</keyword>
<dbReference type="OrthoDB" id="7054794at2"/>
<dbReference type="Proteomes" id="UP000249524">
    <property type="component" value="Unassembled WGS sequence"/>
</dbReference>
<accession>A0A328BL03</accession>
<evidence type="ECO:0000256" key="1">
    <source>
        <dbReference type="SAM" id="SignalP"/>
    </source>
</evidence>
<sequence>MKSIVTALAVAGLLAGAPAAVQAQGKAKAAAAYKAPRIPGTSQPDLNGVWQVMNTAGWDIEPHGARAALQLRPGPFVPVPAKAVVALGAVGAVPAGPGIVEGGEIPYKPEAKALRDENRANYLERDPEVKCYLPGVPRANYMHLPFQIFQSEKSMLVAYEYAGAVRNMLFTDPGPAPVDTWMGQSVAKWEGDTLVVTVTGMNDRSWFDRAGNHHSDQMTVVERWTPTGPMTMRYEATITDPATFTRPWKMSFNLYKRQGEDARLGQFKCVEFVEELMYGDLRKEPLK</sequence>
<organism evidence="2 3">
    <name type="scientific">Phenylobacterium kunshanense</name>
    <dbReference type="NCBI Taxonomy" id="1445034"/>
    <lineage>
        <taxon>Bacteria</taxon>
        <taxon>Pseudomonadati</taxon>
        <taxon>Pseudomonadota</taxon>
        <taxon>Alphaproteobacteria</taxon>
        <taxon>Caulobacterales</taxon>
        <taxon>Caulobacteraceae</taxon>
        <taxon>Phenylobacterium</taxon>
    </lineage>
</organism>
<feature type="chain" id="PRO_5016459761" description="DUF1579 domain-containing protein" evidence="1">
    <location>
        <begin position="24"/>
        <end position="287"/>
    </location>
</feature>
<gene>
    <name evidence="2" type="ORF">DJ019_11780</name>
</gene>
<keyword evidence="1" id="KW-0732">Signal</keyword>
<name>A0A328BL03_9CAUL</name>